<feature type="transmembrane region" description="Helical" evidence="7">
    <location>
        <begin position="372"/>
        <end position="391"/>
    </location>
</feature>
<evidence type="ECO:0000313" key="9">
    <source>
        <dbReference type="EMBL" id="KAJ5156604.1"/>
    </source>
</evidence>
<evidence type="ECO:0000313" key="10">
    <source>
        <dbReference type="Proteomes" id="UP001146351"/>
    </source>
</evidence>
<feature type="domain" description="Major facilitator superfamily (MFS) profile" evidence="8">
    <location>
        <begin position="20"/>
        <end position="475"/>
    </location>
</feature>
<reference evidence="9" key="2">
    <citation type="journal article" date="2023" name="IMA Fungus">
        <title>Comparative genomic study of the Penicillium genus elucidates a diverse pangenome and 15 lateral gene transfer events.</title>
        <authorList>
            <person name="Petersen C."/>
            <person name="Sorensen T."/>
            <person name="Nielsen M.R."/>
            <person name="Sondergaard T.E."/>
            <person name="Sorensen J.L."/>
            <person name="Fitzpatrick D.A."/>
            <person name="Frisvad J.C."/>
            <person name="Nielsen K.L."/>
        </authorList>
    </citation>
    <scope>NUCLEOTIDE SEQUENCE</scope>
    <source>
        <strain evidence="9">IBT 21917</strain>
    </source>
</reference>
<feature type="transmembrane region" description="Helical" evidence="7">
    <location>
        <begin position="150"/>
        <end position="172"/>
    </location>
</feature>
<keyword evidence="3 7" id="KW-0812">Transmembrane</keyword>
<organism evidence="9 10">
    <name type="scientific">Penicillium capsulatum</name>
    <dbReference type="NCBI Taxonomy" id="69766"/>
    <lineage>
        <taxon>Eukaryota</taxon>
        <taxon>Fungi</taxon>
        <taxon>Dikarya</taxon>
        <taxon>Ascomycota</taxon>
        <taxon>Pezizomycotina</taxon>
        <taxon>Eurotiomycetes</taxon>
        <taxon>Eurotiomycetidae</taxon>
        <taxon>Eurotiales</taxon>
        <taxon>Aspergillaceae</taxon>
        <taxon>Penicillium</taxon>
    </lineage>
</organism>
<reference evidence="9" key="1">
    <citation type="submission" date="2022-11" db="EMBL/GenBank/DDBJ databases">
        <authorList>
            <person name="Petersen C."/>
        </authorList>
    </citation>
    <scope>NUCLEOTIDE SEQUENCE</scope>
    <source>
        <strain evidence="9">IBT 21917</strain>
    </source>
</reference>
<evidence type="ECO:0000256" key="6">
    <source>
        <dbReference type="SAM" id="MobiDB-lite"/>
    </source>
</evidence>
<feature type="transmembrane region" description="Helical" evidence="7">
    <location>
        <begin position="345"/>
        <end position="366"/>
    </location>
</feature>
<name>A0A9W9HX24_9EURO</name>
<dbReference type="InterPro" id="IPR050930">
    <property type="entry name" value="MFS_Vesicular_Transporter"/>
</dbReference>
<evidence type="ECO:0000256" key="3">
    <source>
        <dbReference type="ARBA" id="ARBA00022692"/>
    </source>
</evidence>
<dbReference type="OrthoDB" id="5086884at2759"/>
<dbReference type="GO" id="GO:0016020">
    <property type="term" value="C:membrane"/>
    <property type="evidence" value="ECO:0007669"/>
    <property type="project" value="UniProtKB-SubCell"/>
</dbReference>
<dbReference type="PANTHER" id="PTHR23506">
    <property type="entry name" value="GH10249P"/>
    <property type="match status" value="1"/>
</dbReference>
<sequence>MEETRQEPWLGKFRSSETFIVVVVSIAIFTDAFIYGMIIPIIPIALVDRAGAREEDAQSWVSILLAVYGGTLLIGSPLFGWFADQSRLRRLPFVFGLIALGASTALFVLARSMPILIIARGLQGLSAAAVWVVGLAIVSENVAPERVGEAMGHTTIALTWGFLLGPVIGGMVYEKVGYYATFILPAGLIVVDIVMRFAMIEKSAMSLRSKHGYCSEAACSDNAVYHTFSSQEEQRSGHRPTSRENSGEQDPLLTSPDTIHGSNSTERSPGTILHLLQTARLPLALVATVVMAMFFAALESTLPLFVMDTFHWASGGTGLLLVVLSLPSLAGIYIGKAINKIGVRILSASGFALAAVSWIVTALVRYNTPEDMALLVVLLLTFGLAIVMIEVSAMTEVSQVISDHEEQFPGVFGEKSPVAQAYALFNMAFAGGQLLGPLLAGYLRVQAGWTVMTSVLGLICGLTALLLGLFGGPTKRNPPIENEEETNE</sequence>
<dbReference type="EMBL" id="JAPQKO010000006">
    <property type="protein sequence ID" value="KAJ5156604.1"/>
    <property type="molecule type" value="Genomic_DNA"/>
</dbReference>
<proteinExistence type="predicted"/>
<comment type="subcellular location">
    <subcellularLocation>
        <location evidence="1">Membrane</location>
        <topology evidence="1">Multi-pass membrane protein</topology>
    </subcellularLocation>
</comment>
<feature type="transmembrane region" description="Helical" evidence="7">
    <location>
        <begin position="115"/>
        <end position="138"/>
    </location>
</feature>
<accession>A0A9W9HX24</accession>
<keyword evidence="2" id="KW-0813">Transport</keyword>
<evidence type="ECO:0000256" key="5">
    <source>
        <dbReference type="ARBA" id="ARBA00023136"/>
    </source>
</evidence>
<protein>
    <recommendedName>
        <fullName evidence="8">Major facilitator superfamily (MFS) profile domain-containing protein</fullName>
    </recommendedName>
</protein>
<dbReference type="InterPro" id="IPR036259">
    <property type="entry name" value="MFS_trans_sf"/>
</dbReference>
<dbReference type="AlphaFoldDB" id="A0A9W9HX24"/>
<keyword evidence="10" id="KW-1185">Reference proteome</keyword>
<evidence type="ECO:0000256" key="7">
    <source>
        <dbReference type="SAM" id="Phobius"/>
    </source>
</evidence>
<evidence type="ECO:0000256" key="4">
    <source>
        <dbReference type="ARBA" id="ARBA00022989"/>
    </source>
</evidence>
<dbReference type="Pfam" id="PF07690">
    <property type="entry name" value="MFS_1"/>
    <property type="match status" value="1"/>
</dbReference>
<feature type="compositionally biased region" description="Basic and acidic residues" evidence="6">
    <location>
        <begin position="232"/>
        <end position="246"/>
    </location>
</feature>
<dbReference type="Proteomes" id="UP001146351">
    <property type="component" value="Unassembled WGS sequence"/>
</dbReference>
<dbReference type="GO" id="GO:0022857">
    <property type="term" value="F:transmembrane transporter activity"/>
    <property type="evidence" value="ECO:0007669"/>
    <property type="project" value="InterPro"/>
</dbReference>
<feature type="transmembrane region" description="Helical" evidence="7">
    <location>
        <begin position="178"/>
        <end position="199"/>
    </location>
</feature>
<feature type="transmembrane region" description="Helical" evidence="7">
    <location>
        <begin position="91"/>
        <end position="109"/>
    </location>
</feature>
<feature type="compositionally biased region" description="Polar residues" evidence="6">
    <location>
        <begin position="255"/>
        <end position="266"/>
    </location>
</feature>
<feature type="transmembrane region" description="Helical" evidence="7">
    <location>
        <begin position="449"/>
        <end position="470"/>
    </location>
</feature>
<feature type="transmembrane region" description="Helical" evidence="7">
    <location>
        <begin position="20"/>
        <end position="47"/>
    </location>
</feature>
<feature type="transmembrane region" description="Helical" evidence="7">
    <location>
        <begin position="422"/>
        <end position="443"/>
    </location>
</feature>
<feature type="transmembrane region" description="Helical" evidence="7">
    <location>
        <begin position="310"/>
        <end position="333"/>
    </location>
</feature>
<dbReference type="Gene3D" id="1.20.1250.20">
    <property type="entry name" value="MFS general substrate transporter like domains"/>
    <property type="match status" value="1"/>
</dbReference>
<keyword evidence="4 7" id="KW-1133">Transmembrane helix</keyword>
<gene>
    <name evidence="9" type="ORF">N7492_009407</name>
</gene>
<feature type="region of interest" description="Disordered" evidence="6">
    <location>
        <begin position="230"/>
        <end position="266"/>
    </location>
</feature>
<feature type="transmembrane region" description="Helical" evidence="7">
    <location>
        <begin position="281"/>
        <end position="298"/>
    </location>
</feature>
<feature type="transmembrane region" description="Helical" evidence="7">
    <location>
        <begin position="59"/>
        <end position="79"/>
    </location>
</feature>
<keyword evidence="5 7" id="KW-0472">Membrane</keyword>
<comment type="caution">
    <text evidence="9">The sequence shown here is derived from an EMBL/GenBank/DDBJ whole genome shotgun (WGS) entry which is preliminary data.</text>
</comment>
<dbReference type="PANTHER" id="PTHR23506:SF23">
    <property type="entry name" value="GH10249P"/>
    <property type="match status" value="1"/>
</dbReference>
<dbReference type="InterPro" id="IPR011701">
    <property type="entry name" value="MFS"/>
</dbReference>
<evidence type="ECO:0000256" key="1">
    <source>
        <dbReference type="ARBA" id="ARBA00004141"/>
    </source>
</evidence>
<dbReference type="InterPro" id="IPR020846">
    <property type="entry name" value="MFS_dom"/>
</dbReference>
<dbReference type="SUPFAM" id="SSF103473">
    <property type="entry name" value="MFS general substrate transporter"/>
    <property type="match status" value="1"/>
</dbReference>
<dbReference type="CDD" id="cd17325">
    <property type="entry name" value="MFS_MdtG_SLC18_like"/>
    <property type="match status" value="1"/>
</dbReference>
<evidence type="ECO:0000256" key="2">
    <source>
        <dbReference type="ARBA" id="ARBA00022448"/>
    </source>
</evidence>
<dbReference type="PROSITE" id="PS50850">
    <property type="entry name" value="MFS"/>
    <property type="match status" value="1"/>
</dbReference>
<evidence type="ECO:0000259" key="8">
    <source>
        <dbReference type="PROSITE" id="PS50850"/>
    </source>
</evidence>